<keyword evidence="4" id="KW-0808">Transferase</keyword>
<comment type="catalytic activity">
    <reaction evidence="1">
        <text>ATP + protein L-histidine = ADP + protein N-phospho-L-histidine.</text>
        <dbReference type="EC" id="2.7.13.3"/>
    </reaction>
</comment>
<keyword evidence="5" id="KW-0547">Nucleotide-binding</keyword>
<dbReference type="Gene3D" id="3.30.565.10">
    <property type="entry name" value="Histidine kinase-like ATPase, C-terminal domain"/>
    <property type="match status" value="1"/>
</dbReference>
<sequence>ELIRRVDTFTRLNGMLDNLVRADSTDRILMVIEESMQILFGLQRVLVFIPENDGESYRGLGSTLNPLAVTPTVLTREDRPMEELIDCCRNDPSPIILGGDHGPSGPVFLHRLLDSRHLLVLPLSCRRWHSLLVAAVDAGAIETLADRRESLLFFARHAASRLQIDFQSRTQAEQMAQERVNAAQKVAKRIAHEINNPLAVVENYLSVLGANLADRRDLQQKLLTIGEEVGRIGTISRQLNDLSAPPAPREGQPIDLNRLGRETLSLFEHSLFSQQAITTRFAGDPGIPVFAGNPDTIRQILVNLLQNAAEALPQGGSVTVSTRLRQAPSALTAGLVEIEVADDGPGIPAALVDSVFSAGVTSKGDGHLGLGLAIVRKLAAELDGTISCRPGSDRGTCFTLQLKVRPE</sequence>
<proteinExistence type="predicted"/>
<dbReference type="SMART" id="SM00388">
    <property type="entry name" value="HisKA"/>
    <property type="match status" value="1"/>
</dbReference>
<reference evidence="10 11" key="1">
    <citation type="submission" date="2019-10" db="EMBL/GenBank/DDBJ databases">
        <title>Extracellular Electron Transfer in a Candidatus Methanoperedens spp. Enrichment Culture.</title>
        <authorList>
            <person name="Berger S."/>
            <person name="Rangel Shaw D."/>
            <person name="Berben T."/>
            <person name="In 'T Zandt M."/>
            <person name="Frank J."/>
            <person name="Reimann J."/>
            <person name="Jetten M.S.M."/>
            <person name="Welte C.U."/>
        </authorList>
    </citation>
    <scope>NUCLEOTIDE SEQUENCE [LARGE SCALE GENOMIC DNA]</scope>
    <source>
        <strain evidence="10">SB12</strain>
    </source>
</reference>
<evidence type="ECO:0000313" key="10">
    <source>
        <dbReference type="EMBL" id="KAB2927501.1"/>
    </source>
</evidence>
<dbReference type="CDD" id="cd00075">
    <property type="entry name" value="HATPase"/>
    <property type="match status" value="1"/>
</dbReference>
<evidence type="ECO:0000256" key="8">
    <source>
        <dbReference type="ARBA" id="ARBA00023012"/>
    </source>
</evidence>
<dbReference type="InterPro" id="IPR003594">
    <property type="entry name" value="HATPase_dom"/>
</dbReference>
<keyword evidence="6" id="KW-0418">Kinase</keyword>
<dbReference type="AlphaFoldDB" id="A0A833LXY4"/>
<dbReference type="SMART" id="SM00387">
    <property type="entry name" value="HATPase_c"/>
    <property type="match status" value="1"/>
</dbReference>
<dbReference type="Proteomes" id="UP000460298">
    <property type="component" value="Unassembled WGS sequence"/>
</dbReference>
<dbReference type="InterPro" id="IPR036890">
    <property type="entry name" value="HATPase_C_sf"/>
</dbReference>
<dbReference type="InterPro" id="IPR003661">
    <property type="entry name" value="HisK_dim/P_dom"/>
</dbReference>
<dbReference type="InterPro" id="IPR005467">
    <property type="entry name" value="His_kinase_dom"/>
</dbReference>
<protein>
    <recommendedName>
        <fullName evidence="2">histidine kinase</fullName>
        <ecNumber evidence="2">2.7.13.3</ecNumber>
    </recommendedName>
</protein>
<dbReference type="PANTHER" id="PTHR43065:SF10">
    <property type="entry name" value="PEROXIDE STRESS-ACTIVATED HISTIDINE KINASE MAK3"/>
    <property type="match status" value="1"/>
</dbReference>
<evidence type="ECO:0000256" key="4">
    <source>
        <dbReference type="ARBA" id="ARBA00022679"/>
    </source>
</evidence>
<name>A0A833LXY4_9LEPT</name>
<evidence type="ECO:0000256" key="5">
    <source>
        <dbReference type="ARBA" id="ARBA00022741"/>
    </source>
</evidence>
<dbReference type="SUPFAM" id="SSF47384">
    <property type="entry name" value="Homodimeric domain of signal transducing histidine kinase"/>
    <property type="match status" value="1"/>
</dbReference>
<dbReference type="SUPFAM" id="SSF55874">
    <property type="entry name" value="ATPase domain of HSP90 chaperone/DNA topoisomerase II/histidine kinase"/>
    <property type="match status" value="1"/>
</dbReference>
<dbReference type="Pfam" id="PF02518">
    <property type="entry name" value="HATPase_c"/>
    <property type="match status" value="1"/>
</dbReference>
<dbReference type="Pfam" id="PF00512">
    <property type="entry name" value="HisKA"/>
    <property type="match status" value="1"/>
</dbReference>
<dbReference type="EC" id="2.7.13.3" evidence="2"/>
<dbReference type="PROSITE" id="PS50109">
    <property type="entry name" value="HIS_KIN"/>
    <property type="match status" value="1"/>
</dbReference>
<dbReference type="Gene3D" id="1.10.287.130">
    <property type="match status" value="1"/>
</dbReference>
<comment type="caution">
    <text evidence="10">The sequence shown here is derived from an EMBL/GenBank/DDBJ whole genome shotgun (WGS) entry which is preliminary data.</text>
</comment>
<evidence type="ECO:0000313" key="11">
    <source>
        <dbReference type="Proteomes" id="UP000460298"/>
    </source>
</evidence>
<evidence type="ECO:0000256" key="3">
    <source>
        <dbReference type="ARBA" id="ARBA00022553"/>
    </source>
</evidence>
<evidence type="ECO:0000256" key="7">
    <source>
        <dbReference type="ARBA" id="ARBA00022840"/>
    </source>
</evidence>
<dbReference type="EMBL" id="WBUI01000074">
    <property type="protein sequence ID" value="KAB2927501.1"/>
    <property type="molecule type" value="Genomic_DNA"/>
</dbReference>
<gene>
    <name evidence="10" type="ORF">F9K24_22635</name>
</gene>
<evidence type="ECO:0000259" key="9">
    <source>
        <dbReference type="PROSITE" id="PS50109"/>
    </source>
</evidence>
<dbReference type="PANTHER" id="PTHR43065">
    <property type="entry name" value="SENSOR HISTIDINE KINASE"/>
    <property type="match status" value="1"/>
</dbReference>
<evidence type="ECO:0000256" key="1">
    <source>
        <dbReference type="ARBA" id="ARBA00000085"/>
    </source>
</evidence>
<evidence type="ECO:0000256" key="6">
    <source>
        <dbReference type="ARBA" id="ARBA00022777"/>
    </source>
</evidence>
<dbReference type="InterPro" id="IPR004358">
    <property type="entry name" value="Sig_transdc_His_kin-like_C"/>
</dbReference>
<keyword evidence="3" id="KW-0597">Phosphoprotein</keyword>
<keyword evidence="8" id="KW-0902">Two-component regulatory system</keyword>
<feature type="non-terminal residue" evidence="10">
    <location>
        <position position="1"/>
    </location>
</feature>
<keyword evidence="7" id="KW-0067">ATP-binding</keyword>
<dbReference type="PRINTS" id="PR00344">
    <property type="entry name" value="BCTRLSENSOR"/>
</dbReference>
<organism evidence="10 11">
    <name type="scientific">Leptonema illini</name>
    <dbReference type="NCBI Taxonomy" id="183"/>
    <lineage>
        <taxon>Bacteria</taxon>
        <taxon>Pseudomonadati</taxon>
        <taxon>Spirochaetota</taxon>
        <taxon>Spirochaetia</taxon>
        <taxon>Leptospirales</taxon>
        <taxon>Leptospiraceae</taxon>
        <taxon>Leptonema</taxon>
    </lineage>
</organism>
<accession>A0A833LXY4</accession>
<evidence type="ECO:0000256" key="2">
    <source>
        <dbReference type="ARBA" id="ARBA00012438"/>
    </source>
</evidence>
<dbReference type="CDD" id="cd00082">
    <property type="entry name" value="HisKA"/>
    <property type="match status" value="1"/>
</dbReference>
<feature type="domain" description="Histidine kinase" evidence="9">
    <location>
        <begin position="189"/>
        <end position="406"/>
    </location>
</feature>
<dbReference type="GO" id="GO:0005524">
    <property type="term" value="F:ATP binding"/>
    <property type="evidence" value="ECO:0007669"/>
    <property type="project" value="UniProtKB-KW"/>
</dbReference>
<dbReference type="InterPro" id="IPR036097">
    <property type="entry name" value="HisK_dim/P_sf"/>
</dbReference>
<dbReference type="GO" id="GO:0000155">
    <property type="term" value="F:phosphorelay sensor kinase activity"/>
    <property type="evidence" value="ECO:0007669"/>
    <property type="project" value="InterPro"/>
</dbReference>